<dbReference type="EMBL" id="JH159152">
    <property type="protein sequence ID" value="EGZ24222.1"/>
    <property type="molecule type" value="Genomic_DNA"/>
</dbReference>
<protein>
    <submittedName>
        <fullName evidence="2">Uncharacterized protein</fullName>
    </submittedName>
</protein>
<gene>
    <name evidence="2" type="ORF">PHYSODRAFT_325362</name>
</gene>
<dbReference type="GeneID" id="20645247"/>
<dbReference type="AlphaFoldDB" id="G4YSV0"/>
<evidence type="ECO:0000256" key="1">
    <source>
        <dbReference type="SAM" id="MobiDB-lite"/>
    </source>
</evidence>
<organism evidence="2 3">
    <name type="scientific">Phytophthora sojae (strain P6497)</name>
    <name type="common">Soybean stem and root rot agent</name>
    <name type="synonym">Phytophthora megasperma f. sp. glycines</name>
    <dbReference type="NCBI Taxonomy" id="1094619"/>
    <lineage>
        <taxon>Eukaryota</taxon>
        <taxon>Sar</taxon>
        <taxon>Stramenopiles</taxon>
        <taxon>Oomycota</taxon>
        <taxon>Peronosporomycetes</taxon>
        <taxon>Peronosporales</taxon>
        <taxon>Peronosporaceae</taxon>
        <taxon>Phytophthora</taxon>
    </lineage>
</organism>
<evidence type="ECO:0000313" key="3">
    <source>
        <dbReference type="Proteomes" id="UP000002640"/>
    </source>
</evidence>
<proteinExistence type="predicted"/>
<dbReference type="InParanoid" id="G4YSV0"/>
<keyword evidence="3" id="KW-1185">Reference proteome</keyword>
<dbReference type="RefSeq" id="XP_009519510.1">
    <property type="nucleotide sequence ID" value="XM_009521215.1"/>
</dbReference>
<feature type="region of interest" description="Disordered" evidence="1">
    <location>
        <begin position="73"/>
        <end position="129"/>
    </location>
</feature>
<reference evidence="2 3" key="1">
    <citation type="journal article" date="2006" name="Science">
        <title>Phytophthora genome sequences uncover evolutionary origins and mechanisms of pathogenesis.</title>
        <authorList>
            <person name="Tyler B.M."/>
            <person name="Tripathy S."/>
            <person name="Zhang X."/>
            <person name="Dehal P."/>
            <person name="Jiang R.H."/>
            <person name="Aerts A."/>
            <person name="Arredondo F.D."/>
            <person name="Baxter L."/>
            <person name="Bensasson D."/>
            <person name="Beynon J.L."/>
            <person name="Chapman J."/>
            <person name="Damasceno C.M."/>
            <person name="Dorrance A.E."/>
            <person name="Dou D."/>
            <person name="Dickerman A.W."/>
            <person name="Dubchak I.L."/>
            <person name="Garbelotto M."/>
            <person name="Gijzen M."/>
            <person name="Gordon S.G."/>
            <person name="Govers F."/>
            <person name="Grunwald N.J."/>
            <person name="Huang W."/>
            <person name="Ivors K.L."/>
            <person name="Jones R.W."/>
            <person name="Kamoun S."/>
            <person name="Krampis K."/>
            <person name="Lamour K.H."/>
            <person name="Lee M.K."/>
            <person name="McDonald W.H."/>
            <person name="Medina M."/>
            <person name="Meijer H.J."/>
            <person name="Nordberg E.K."/>
            <person name="Maclean D.J."/>
            <person name="Ospina-Giraldo M.D."/>
            <person name="Morris P.F."/>
            <person name="Phuntumart V."/>
            <person name="Putnam N.H."/>
            <person name="Rash S."/>
            <person name="Rose J.K."/>
            <person name="Sakihama Y."/>
            <person name="Salamov A.A."/>
            <person name="Savidor A."/>
            <person name="Scheuring C.F."/>
            <person name="Smith B.M."/>
            <person name="Sobral B.W."/>
            <person name="Terry A."/>
            <person name="Torto-Alalibo T.A."/>
            <person name="Win J."/>
            <person name="Xu Z."/>
            <person name="Zhang H."/>
            <person name="Grigoriev I.V."/>
            <person name="Rokhsar D.S."/>
            <person name="Boore J.L."/>
        </authorList>
    </citation>
    <scope>NUCLEOTIDE SEQUENCE [LARGE SCALE GENOMIC DNA]</scope>
    <source>
        <strain evidence="2 3">P6497</strain>
    </source>
</reference>
<feature type="compositionally biased region" description="Acidic residues" evidence="1">
    <location>
        <begin position="83"/>
        <end position="109"/>
    </location>
</feature>
<name>G4YSV0_PHYSP</name>
<dbReference type="KEGG" id="psoj:PHYSODRAFT_325362"/>
<accession>G4YSV0</accession>
<evidence type="ECO:0000313" key="2">
    <source>
        <dbReference type="EMBL" id="EGZ24222.1"/>
    </source>
</evidence>
<dbReference type="Proteomes" id="UP000002640">
    <property type="component" value="Unassembled WGS sequence"/>
</dbReference>
<sequence length="156" mass="17079">MNMCQAAKRQGTSITEAGAKLLRRYFADYGIPANQLANMVDCDFRHWARSITNYGCDPIADYGINRGALPSTNYVGDIRDSDSDSDFVPESKEDTDDEEAKQPPDEDDFEWKKNPVSPEELISQKAGSPTIAWETCGTDLQDGSAQISTGAAAKSM</sequence>